<name>A0ABP8YT44_9ACTN</name>
<sequence>MTVSVPLLNVAFVAVRAPVPILQVVSVVGTLRDALDWVAWLNGLTRGRTWLLLASVLLAAGLVAVVRSASADGLAQPEASRRALRSSWRAVRLRRSRRTSRGACASAAGRSISRLSSWW</sequence>
<keyword evidence="3" id="KW-1185">Reference proteome</keyword>
<feature type="transmembrane region" description="Helical" evidence="1">
    <location>
        <begin position="49"/>
        <end position="66"/>
    </location>
</feature>
<proteinExistence type="predicted"/>
<keyword evidence="1" id="KW-0812">Transmembrane</keyword>
<feature type="transmembrane region" description="Helical" evidence="1">
    <location>
        <begin position="7"/>
        <end position="29"/>
    </location>
</feature>
<keyword evidence="1" id="KW-0472">Membrane</keyword>
<comment type="caution">
    <text evidence="2">The sequence shown here is derived from an EMBL/GenBank/DDBJ whole genome shotgun (WGS) entry which is preliminary data.</text>
</comment>
<gene>
    <name evidence="2" type="ORF">GCM10023350_22540</name>
</gene>
<evidence type="ECO:0000313" key="3">
    <source>
        <dbReference type="Proteomes" id="UP001499882"/>
    </source>
</evidence>
<accession>A0ABP8YT44</accession>
<dbReference type="Proteomes" id="UP001499882">
    <property type="component" value="Unassembled WGS sequence"/>
</dbReference>
<evidence type="ECO:0000256" key="1">
    <source>
        <dbReference type="SAM" id="Phobius"/>
    </source>
</evidence>
<evidence type="ECO:0000313" key="2">
    <source>
        <dbReference type="EMBL" id="GAA4737954.1"/>
    </source>
</evidence>
<dbReference type="EMBL" id="BAABKN010000014">
    <property type="protein sequence ID" value="GAA4737954.1"/>
    <property type="molecule type" value="Genomic_DNA"/>
</dbReference>
<reference evidence="3" key="1">
    <citation type="journal article" date="2019" name="Int. J. Syst. Evol. Microbiol.">
        <title>The Global Catalogue of Microorganisms (GCM) 10K type strain sequencing project: providing services to taxonomists for standard genome sequencing and annotation.</title>
        <authorList>
            <consortium name="The Broad Institute Genomics Platform"/>
            <consortium name="The Broad Institute Genome Sequencing Center for Infectious Disease"/>
            <person name="Wu L."/>
            <person name="Ma J."/>
        </authorList>
    </citation>
    <scope>NUCLEOTIDE SEQUENCE [LARGE SCALE GENOMIC DNA]</scope>
    <source>
        <strain evidence="3">JCM 18532</strain>
    </source>
</reference>
<protein>
    <submittedName>
        <fullName evidence="2">Uncharacterized protein</fullName>
    </submittedName>
</protein>
<keyword evidence="1" id="KW-1133">Transmembrane helix</keyword>
<organism evidence="2 3">
    <name type="scientific">Nocardioides endophyticus</name>
    <dbReference type="NCBI Taxonomy" id="1353775"/>
    <lineage>
        <taxon>Bacteria</taxon>
        <taxon>Bacillati</taxon>
        <taxon>Actinomycetota</taxon>
        <taxon>Actinomycetes</taxon>
        <taxon>Propionibacteriales</taxon>
        <taxon>Nocardioidaceae</taxon>
        <taxon>Nocardioides</taxon>
    </lineage>
</organism>